<evidence type="ECO:0000313" key="2">
    <source>
        <dbReference type="Proteomes" id="UP000694395"/>
    </source>
</evidence>
<dbReference type="GO" id="GO:0005576">
    <property type="term" value="C:extracellular region"/>
    <property type="evidence" value="ECO:0007669"/>
    <property type="project" value="UniProtKB-SubCell"/>
</dbReference>
<dbReference type="InterPro" id="IPR037941">
    <property type="entry name" value="SeP"/>
</dbReference>
<evidence type="ECO:0000313" key="1">
    <source>
        <dbReference type="Ensembl" id="ENSOMYP00000040627.1"/>
    </source>
</evidence>
<dbReference type="Pfam" id="PF04592">
    <property type="entry name" value="SelP_N"/>
    <property type="match status" value="1"/>
</dbReference>
<protein>
    <submittedName>
        <fullName evidence="1">Selenoprotein P2</fullName>
    </submittedName>
</protein>
<dbReference type="GO" id="GO:0008430">
    <property type="term" value="F:selenium binding"/>
    <property type="evidence" value="ECO:0007669"/>
    <property type="project" value="InterPro"/>
</dbReference>
<name>A0ACD6B769_ONCMY</name>
<sequence length="279" mass="31159">MMQGLLTLWLCAALPGLLCASPLLVEGDNDASKICKPAPHWEIKGHGAPMKELLGNVVVLALLKASCHFCRTQASKLGGLRDKLLRSNLTDVSFLIVNEREAQSRAMYWELKRRAPPGIPVYQQAPLQDDVWEALDGDKDDFLVYDRCGRLTFHIVLPYSFLHYPYIEAAVRATYHKDICGNCTVDSNTTSSAGWNSTRRNETLSSSEMRVNETDSTVRSIDVDTVSNPVPSDGPQMSAEGGGNMSHIHHQHHQYPHHHQQQHQHHHNHGSDADKQDSN</sequence>
<dbReference type="PANTHER" id="PTHR10105">
    <property type="entry name" value="SELENOPROTEIN P"/>
    <property type="match status" value="1"/>
</dbReference>
<keyword evidence="2" id="KW-1185">Reference proteome</keyword>
<dbReference type="PANTHER" id="PTHR10105:SF4">
    <property type="entry name" value="SELENOPROTEIN P2"/>
    <property type="match status" value="1"/>
</dbReference>
<dbReference type="Proteomes" id="UP000694395">
    <property type="component" value="Chromosome 8"/>
</dbReference>
<reference evidence="1" key="2">
    <citation type="submission" date="2025-08" db="UniProtKB">
        <authorList>
            <consortium name="Ensembl"/>
        </authorList>
    </citation>
    <scope>IDENTIFICATION</scope>
</reference>
<reference evidence="1" key="3">
    <citation type="submission" date="2025-09" db="UniProtKB">
        <authorList>
            <consortium name="Ensembl"/>
        </authorList>
    </citation>
    <scope>IDENTIFICATION</scope>
</reference>
<reference evidence="1" key="1">
    <citation type="submission" date="2020-07" db="EMBL/GenBank/DDBJ databases">
        <title>A long reads based de novo assembly of the rainbow trout Arlee double haploid line genome.</title>
        <authorList>
            <person name="Gao G."/>
            <person name="Palti Y."/>
        </authorList>
    </citation>
    <scope>NUCLEOTIDE SEQUENCE [LARGE SCALE GENOMIC DNA]</scope>
</reference>
<organism evidence="1 2">
    <name type="scientific">Oncorhynchus mykiss</name>
    <name type="common">Rainbow trout</name>
    <name type="synonym">Salmo gairdneri</name>
    <dbReference type="NCBI Taxonomy" id="8022"/>
    <lineage>
        <taxon>Eukaryota</taxon>
        <taxon>Metazoa</taxon>
        <taxon>Chordata</taxon>
        <taxon>Craniata</taxon>
        <taxon>Vertebrata</taxon>
        <taxon>Euteleostomi</taxon>
        <taxon>Actinopterygii</taxon>
        <taxon>Neopterygii</taxon>
        <taxon>Teleostei</taxon>
        <taxon>Protacanthopterygii</taxon>
        <taxon>Salmoniformes</taxon>
        <taxon>Salmonidae</taxon>
        <taxon>Salmoninae</taxon>
        <taxon>Oncorhynchus</taxon>
    </lineage>
</organism>
<dbReference type="InterPro" id="IPR007671">
    <property type="entry name" value="Selenoprotein-P_N"/>
</dbReference>
<dbReference type="GeneTree" id="ENSGT00510000049326"/>
<proteinExistence type="predicted"/>
<accession>A0ACD6B769</accession>
<dbReference type="Ensembl" id="ENSOMYT00000044358.2">
    <property type="protein sequence ID" value="ENSOMYP00000040627.1"/>
    <property type="gene ID" value="ENSOMYG00000018825.2"/>
</dbReference>
<dbReference type="GO" id="GO:0001887">
    <property type="term" value="P:selenium compound metabolic process"/>
    <property type="evidence" value="ECO:0007669"/>
    <property type="project" value="TreeGrafter"/>
</dbReference>